<name>A0A179GG55_PURLI</name>
<reference evidence="2 3" key="1">
    <citation type="submission" date="2016-01" db="EMBL/GenBank/DDBJ databases">
        <title>Biosynthesis of antibiotic leucinostatins and their inhibition on Phytophthora in bio-control Purpureocillium lilacinum.</title>
        <authorList>
            <person name="Wang G."/>
            <person name="Liu Z."/>
            <person name="Lin R."/>
            <person name="Li E."/>
            <person name="Mao Z."/>
            <person name="Ling J."/>
            <person name="Yin W."/>
            <person name="Xie B."/>
        </authorList>
    </citation>
    <scope>NUCLEOTIDE SEQUENCE [LARGE SCALE GENOMIC DNA]</scope>
    <source>
        <strain evidence="2">PLBJ-1</strain>
    </source>
</reference>
<evidence type="ECO:0000313" key="3">
    <source>
        <dbReference type="Proteomes" id="UP000078240"/>
    </source>
</evidence>
<keyword evidence="1" id="KW-0472">Membrane</keyword>
<accession>A0A179GG55</accession>
<dbReference type="EMBL" id="LSBH01000007">
    <property type="protein sequence ID" value="OAQ76353.1"/>
    <property type="molecule type" value="Genomic_DNA"/>
</dbReference>
<dbReference type="Proteomes" id="UP000078240">
    <property type="component" value="Unassembled WGS sequence"/>
</dbReference>
<evidence type="ECO:0000313" key="2">
    <source>
        <dbReference type="EMBL" id="OAQ76353.1"/>
    </source>
</evidence>
<evidence type="ECO:0000256" key="1">
    <source>
        <dbReference type="SAM" id="Phobius"/>
    </source>
</evidence>
<dbReference type="AlphaFoldDB" id="A0A179GG55"/>
<organism evidence="2 3">
    <name type="scientific">Purpureocillium lilacinum</name>
    <name type="common">Paecilomyces lilacinus</name>
    <dbReference type="NCBI Taxonomy" id="33203"/>
    <lineage>
        <taxon>Eukaryota</taxon>
        <taxon>Fungi</taxon>
        <taxon>Dikarya</taxon>
        <taxon>Ascomycota</taxon>
        <taxon>Pezizomycotina</taxon>
        <taxon>Sordariomycetes</taxon>
        <taxon>Hypocreomycetidae</taxon>
        <taxon>Hypocreales</taxon>
        <taxon>Ophiocordycipitaceae</taxon>
        <taxon>Purpureocillium</taxon>
    </lineage>
</organism>
<feature type="transmembrane region" description="Helical" evidence="1">
    <location>
        <begin position="20"/>
        <end position="37"/>
    </location>
</feature>
<sequence length="102" mass="11521">MCWAVVAAGPCPAARVVPSPFPFLVVSICISSIWGRWQRAATARGSWWLLPFPSCRVFSCLVSLPLFLPPFPCRLCCSFGLRCGILRWPSDFEFTVSYWRSM</sequence>
<keyword evidence="1" id="KW-1133">Transmembrane helix</keyword>
<proteinExistence type="predicted"/>
<protein>
    <submittedName>
        <fullName evidence="2">Uncharacterized protein</fullName>
    </submittedName>
</protein>
<comment type="caution">
    <text evidence="2">The sequence shown here is derived from an EMBL/GenBank/DDBJ whole genome shotgun (WGS) entry which is preliminary data.</text>
</comment>
<keyword evidence="1" id="KW-0812">Transmembrane</keyword>
<gene>
    <name evidence="2" type="ORF">VFPBJ_08713</name>
</gene>